<dbReference type="EMBL" id="UFZQ01000001">
    <property type="protein sequence ID" value="STE82471.1"/>
    <property type="molecule type" value="Genomic_DNA"/>
</dbReference>
<protein>
    <submittedName>
        <fullName evidence="2">CP4-57 prophage protein</fullName>
    </submittedName>
</protein>
<dbReference type="Pfam" id="PF11726">
    <property type="entry name" value="YagK_YfjJ_C"/>
    <property type="match status" value="1"/>
</dbReference>
<evidence type="ECO:0000259" key="1">
    <source>
        <dbReference type="Pfam" id="PF11726"/>
    </source>
</evidence>
<feature type="domain" description="YagK/YfjJ C-terminal" evidence="1">
    <location>
        <begin position="11"/>
        <end position="128"/>
    </location>
</feature>
<gene>
    <name evidence="2" type="primary">yfjJ</name>
    <name evidence="2" type="ORF">NCTC10418_00092</name>
</gene>
<dbReference type="InterPro" id="IPR057271">
    <property type="entry name" value="YagK_YfjJ_C"/>
</dbReference>
<reference evidence="2 3" key="1">
    <citation type="submission" date="2018-06" db="EMBL/GenBank/DDBJ databases">
        <authorList>
            <consortium name="Pathogen Informatics"/>
            <person name="Doyle S."/>
        </authorList>
    </citation>
    <scope>NUCLEOTIDE SEQUENCE [LARGE SCALE GENOMIC DNA]</scope>
    <source>
        <strain evidence="2 3">NCTC10418</strain>
    </source>
</reference>
<evidence type="ECO:0000313" key="3">
    <source>
        <dbReference type="Proteomes" id="UP000255460"/>
    </source>
</evidence>
<sequence>MLTRSVSAVKANAYIPTTLHYAWAREFGELKGKKHYHLILLVNRDTWCRAGDYREPGSLAGMIKQAWCSALGVDAGCYATLANFPSRPVVWLDRGDDVGLRDVLDRAAYLAKEYTKVNGTGERNLGCSRS</sequence>
<accession>A0A376KMI5</accession>
<proteinExistence type="predicted"/>
<dbReference type="AlphaFoldDB" id="A0A376KMI5"/>
<name>A0A376KMI5_ECOLX</name>
<dbReference type="Proteomes" id="UP000255460">
    <property type="component" value="Unassembled WGS sequence"/>
</dbReference>
<organism evidence="2 3">
    <name type="scientific">Escherichia coli</name>
    <dbReference type="NCBI Taxonomy" id="562"/>
    <lineage>
        <taxon>Bacteria</taxon>
        <taxon>Pseudomonadati</taxon>
        <taxon>Pseudomonadota</taxon>
        <taxon>Gammaproteobacteria</taxon>
        <taxon>Enterobacterales</taxon>
        <taxon>Enterobacteriaceae</taxon>
        <taxon>Escherichia</taxon>
    </lineage>
</organism>
<evidence type="ECO:0000313" key="2">
    <source>
        <dbReference type="EMBL" id="STE82471.1"/>
    </source>
</evidence>